<evidence type="ECO:0000313" key="6">
    <source>
        <dbReference type="EMBL" id="MBB5743168.1"/>
    </source>
</evidence>
<dbReference type="RefSeq" id="WP_184282931.1">
    <property type="nucleotide sequence ID" value="NZ_BAAAPG010000001.1"/>
</dbReference>
<comment type="caution">
    <text evidence="6">The sequence shown here is derived from an EMBL/GenBank/DDBJ whole genome shotgun (WGS) entry which is preliminary data.</text>
</comment>
<reference evidence="6 7" key="1">
    <citation type="submission" date="2020-08" db="EMBL/GenBank/DDBJ databases">
        <title>Sequencing the genomes of 1000 actinobacteria strains.</title>
        <authorList>
            <person name="Klenk H.-P."/>
        </authorList>
    </citation>
    <scope>NUCLEOTIDE SEQUENCE [LARGE SCALE GENOMIC DNA]</scope>
    <source>
        <strain evidence="6 7">DSM 24823</strain>
    </source>
</reference>
<dbReference type="Pfam" id="PF01614">
    <property type="entry name" value="IclR_C"/>
    <property type="match status" value="1"/>
</dbReference>
<dbReference type="GO" id="GO:0003700">
    <property type="term" value="F:DNA-binding transcription factor activity"/>
    <property type="evidence" value="ECO:0007669"/>
    <property type="project" value="TreeGrafter"/>
</dbReference>
<feature type="domain" description="IclR-ED" evidence="5">
    <location>
        <begin position="64"/>
        <end position="253"/>
    </location>
</feature>
<keyword evidence="3" id="KW-0804">Transcription</keyword>
<gene>
    <name evidence="6" type="ORF">HD600_001665</name>
</gene>
<dbReference type="PROSITE" id="PS51078">
    <property type="entry name" value="ICLR_ED"/>
    <property type="match status" value="1"/>
</dbReference>
<dbReference type="Proteomes" id="UP000517712">
    <property type="component" value="Unassembled WGS sequence"/>
</dbReference>
<dbReference type="InterPro" id="IPR029016">
    <property type="entry name" value="GAF-like_dom_sf"/>
</dbReference>
<keyword evidence="7" id="KW-1185">Reference proteome</keyword>
<dbReference type="InterPro" id="IPR036388">
    <property type="entry name" value="WH-like_DNA-bd_sf"/>
</dbReference>
<protein>
    <submittedName>
        <fullName evidence="6">DNA-binding IclR family transcriptional regulator</fullName>
    </submittedName>
</protein>
<evidence type="ECO:0000256" key="3">
    <source>
        <dbReference type="ARBA" id="ARBA00023163"/>
    </source>
</evidence>
<sequence>MSAVDPSPPVESVDRALVLLTSLRRGEVLSVSDAAAILGVAPSTAHRLLSSLVFRDYAVQDRDRRYRLGPALIDQRAESLTLSRIRSLAHPALEKLNDDLGETVQVMVRHGRNIRFLDGVECGLPLRVGVRVDDEMPAHCSAGGKAILAAMSAAELDRLYANGLPDWPTARYRDLPSLKRHLSRIRQQGYGANFEETEQGVSGLGVAVRDRLDRPVAAFTVAVPASRFVRSQVPEMRDALLRTANEFQEALHAGE</sequence>
<feature type="domain" description="HTH iclR-type" evidence="4">
    <location>
        <begin position="10"/>
        <end position="70"/>
    </location>
</feature>
<keyword evidence="1" id="KW-0805">Transcription regulation</keyword>
<evidence type="ECO:0000259" key="5">
    <source>
        <dbReference type="PROSITE" id="PS51078"/>
    </source>
</evidence>
<dbReference type="Pfam" id="PF09339">
    <property type="entry name" value="HTH_IclR"/>
    <property type="match status" value="1"/>
</dbReference>
<evidence type="ECO:0000256" key="1">
    <source>
        <dbReference type="ARBA" id="ARBA00023015"/>
    </source>
</evidence>
<dbReference type="Gene3D" id="3.30.450.40">
    <property type="match status" value="1"/>
</dbReference>
<dbReference type="GO" id="GO:0003677">
    <property type="term" value="F:DNA binding"/>
    <property type="evidence" value="ECO:0007669"/>
    <property type="project" value="UniProtKB-KW"/>
</dbReference>
<keyword evidence="2 6" id="KW-0238">DNA-binding</keyword>
<evidence type="ECO:0000313" key="7">
    <source>
        <dbReference type="Proteomes" id="UP000517712"/>
    </source>
</evidence>
<dbReference type="SUPFAM" id="SSF46785">
    <property type="entry name" value="Winged helix' DNA-binding domain"/>
    <property type="match status" value="1"/>
</dbReference>
<proteinExistence type="predicted"/>
<dbReference type="PANTHER" id="PTHR30136:SF35">
    <property type="entry name" value="HTH-TYPE TRANSCRIPTIONAL REGULATOR RV1719"/>
    <property type="match status" value="1"/>
</dbReference>
<dbReference type="InterPro" id="IPR005471">
    <property type="entry name" value="Tscrpt_reg_IclR_N"/>
</dbReference>
<name>A0A7W9CCN6_9MICO</name>
<evidence type="ECO:0000256" key="2">
    <source>
        <dbReference type="ARBA" id="ARBA00023125"/>
    </source>
</evidence>
<dbReference type="SMART" id="SM00346">
    <property type="entry name" value="HTH_ICLR"/>
    <property type="match status" value="1"/>
</dbReference>
<dbReference type="Gene3D" id="1.10.10.10">
    <property type="entry name" value="Winged helix-like DNA-binding domain superfamily/Winged helix DNA-binding domain"/>
    <property type="match status" value="1"/>
</dbReference>
<dbReference type="EMBL" id="JACHMU010000001">
    <property type="protein sequence ID" value="MBB5743168.1"/>
    <property type="molecule type" value="Genomic_DNA"/>
</dbReference>
<dbReference type="InterPro" id="IPR050707">
    <property type="entry name" value="HTH_MetabolicPath_Reg"/>
</dbReference>
<dbReference type="PROSITE" id="PS51077">
    <property type="entry name" value="HTH_ICLR"/>
    <property type="match status" value="1"/>
</dbReference>
<organism evidence="6 7">
    <name type="scientific">Microbacterium ginsengiterrae</name>
    <dbReference type="NCBI Taxonomy" id="546115"/>
    <lineage>
        <taxon>Bacteria</taxon>
        <taxon>Bacillati</taxon>
        <taxon>Actinomycetota</taxon>
        <taxon>Actinomycetes</taxon>
        <taxon>Micrococcales</taxon>
        <taxon>Microbacteriaceae</taxon>
        <taxon>Microbacterium</taxon>
    </lineage>
</organism>
<accession>A0A7W9CCN6</accession>
<dbReference type="AlphaFoldDB" id="A0A7W9CCN6"/>
<dbReference type="GO" id="GO:0045892">
    <property type="term" value="P:negative regulation of DNA-templated transcription"/>
    <property type="evidence" value="ECO:0007669"/>
    <property type="project" value="TreeGrafter"/>
</dbReference>
<dbReference type="InterPro" id="IPR014757">
    <property type="entry name" value="Tscrpt_reg_IclR_C"/>
</dbReference>
<evidence type="ECO:0000259" key="4">
    <source>
        <dbReference type="PROSITE" id="PS51077"/>
    </source>
</evidence>
<dbReference type="PANTHER" id="PTHR30136">
    <property type="entry name" value="HELIX-TURN-HELIX TRANSCRIPTIONAL REGULATOR, ICLR FAMILY"/>
    <property type="match status" value="1"/>
</dbReference>
<dbReference type="SUPFAM" id="SSF55781">
    <property type="entry name" value="GAF domain-like"/>
    <property type="match status" value="1"/>
</dbReference>
<dbReference type="InterPro" id="IPR036390">
    <property type="entry name" value="WH_DNA-bd_sf"/>
</dbReference>